<evidence type="ECO:0000313" key="4">
    <source>
        <dbReference type="EMBL" id="KAK4269203.1"/>
    </source>
</evidence>
<evidence type="ECO:0000256" key="1">
    <source>
        <dbReference type="ARBA" id="ARBA00023027"/>
    </source>
</evidence>
<gene>
    <name evidence="4" type="ORF">QN277_022391</name>
</gene>
<proteinExistence type="predicted"/>
<evidence type="ECO:0000313" key="5">
    <source>
        <dbReference type="Proteomes" id="UP001293593"/>
    </source>
</evidence>
<organism evidence="4 5">
    <name type="scientific">Acacia crassicarpa</name>
    <name type="common">northern wattle</name>
    <dbReference type="NCBI Taxonomy" id="499986"/>
    <lineage>
        <taxon>Eukaryota</taxon>
        <taxon>Viridiplantae</taxon>
        <taxon>Streptophyta</taxon>
        <taxon>Embryophyta</taxon>
        <taxon>Tracheophyta</taxon>
        <taxon>Spermatophyta</taxon>
        <taxon>Magnoliopsida</taxon>
        <taxon>eudicotyledons</taxon>
        <taxon>Gunneridae</taxon>
        <taxon>Pentapetalae</taxon>
        <taxon>rosids</taxon>
        <taxon>fabids</taxon>
        <taxon>Fabales</taxon>
        <taxon>Fabaceae</taxon>
        <taxon>Caesalpinioideae</taxon>
        <taxon>mimosoid clade</taxon>
        <taxon>Acacieae</taxon>
        <taxon>Acacia</taxon>
    </lineage>
</organism>
<dbReference type="EMBL" id="JAWXYG010000006">
    <property type="protein sequence ID" value="KAK4269203.1"/>
    <property type="molecule type" value="Genomic_DNA"/>
</dbReference>
<feature type="region of interest" description="Disordered" evidence="3">
    <location>
        <begin position="1"/>
        <end position="24"/>
    </location>
</feature>
<dbReference type="GO" id="GO:0003856">
    <property type="term" value="F:3-dehydroquinate synthase activity"/>
    <property type="evidence" value="ECO:0007669"/>
    <property type="project" value="TreeGrafter"/>
</dbReference>
<keyword evidence="1" id="KW-0520">NAD</keyword>
<sequence>MASTANHLSPPLPPKQTPEANTTSSHLHCFQSSKFISPKSSIELNRKCVSASSPGQGRSLRAFADSSRVMDQFTPKVKHGVPTIVEVDLGNWSYPIYIGSGLLDKPELLQRHVREKRVLVVTNNTIAPLYLDKVADALTRGNSNISVDDIVLPDGEQYKDMDTFMRVTAKAPSY</sequence>
<evidence type="ECO:0008006" key="6">
    <source>
        <dbReference type="Google" id="ProtNLM"/>
    </source>
</evidence>
<evidence type="ECO:0000256" key="3">
    <source>
        <dbReference type="SAM" id="MobiDB-lite"/>
    </source>
</evidence>
<dbReference type="Gene3D" id="3.40.50.1970">
    <property type="match status" value="1"/>
</dbReference>
<protein>
    <recommendedName>
        <fullName evidence="6">3-dehydroquinate synthase</fullName>
    </recommendedName>
</protein>
<keyword evidence="5" id="KW-1185">Reference proteome</keyword>
<reference evidence="4" key="1">
    <citation type="submission" date="2023-10" db="EMBL/GenBank/DDBJ databases">
        <title>Chromosome-level genome of the transformable northern wattle, Acacia crassicarpa.</title>
        <authorList>
            <person name="Massaro I."/>
            <person name="Sinha N.R."/>
            <person name="Poethig S."/>
            <person name="Leichty A.R."/>
        </authorList>
    </citation>
    <scope>NUCLEOTIDE SEQUENCE</scope>
    <source>
        <strain evidence="4">Acra3RX</strain>
        <tissue evidence="4">Leaf</tissue>
    </source>
</reference>
<dbReference type="AlphaFoldDB" id="A0AAE1JJ26"/>
<dbReference type="Proteomes" id="UP001293593">
    <property type="component" value="Unassembled WGS sequence"/>
</dbReference>
<dbReference type="PANTHER" id="PTHR43622:SF7">
    <property type="entry name" value="3-DEHYDROQUINATE SYNTHASE, CHLOROPLASTIC"/>
    <property type="match status" value="1"/>
</dbReference>
<accession>A0AAE1JJ26</accession>
<comment type="caution">
    <text evidence="4">The sequence shown here is derived from an EMBL/GenBank/DDBJ whole genome shotgun (WGS) entry which is preliminary data.</text>
</comment>
<dbReference type="SUPFAM" id="SSF56796">
    <property type="entry name" value="Dehydroquinate synthase-like"/>
    <property type="match status" value="1"/>
</dbReference>
<dbReference type="PANTHER" id="PTHR43622">
    <property type="entry name" value="3-DEHYDROQUINATE SYNTHASE"/>
    <property type="match status" value="1"/>
</dbReference>
<dbReference type="GO" id="GO:0009073">
    <property type="term" value="P:aromatic amino acid family biosynthetic process"/>
    <property type="evidence" value="ECO:0007669"/>
    <property type="project" value="TreeGrafter"/>
</dbReference>
<evidence type="ECO:0000256" key="2">
    <source>
        <dbReference type="ARBA" id="ARBA00023239"/>
    </source>
</evidence>
<dbReference type="InterPro" id="IPR050071">
    <property type="entry name" value="Dehydroquinate_synthase"/>
</dbReference>
<keyword evidence="2" id="KW-0456">Lyase</keyword>
<name>A0AAE1JJ26_9FABA</name>